<evidence type="ECO:0000256" key="1">
    <source>
        <dbReference type="ARBA" id="ARBA00022737"/>
    </source>
</evidence>
<keyword evidence="2 3" id="KW-0040">ANK repeat</keyword>
<dbReference type="PANTHER" id="PTHR24201">
    <property type="entry name" value="ANK_REP_REGION DOMAIN-CONTAINING PROTEIN"/>
    <property type="match status" value="1"/>
</dbReference>
<feature type="compositionally biased region" description="Basic and acidic residues" evidence="4">
    <location>
        <begin position="291"/>
        <end position="302"/>
    </location>
</feature>
<protein>
    <submittedName>
        <fullName evidence="5">Tonsoku-like protein (NF-kappa-B inhibitor-like protein 2) (Nuclear factor of kappa light polypeptide gene enhancer in B-cells inhibitor-like 2)</fullName>
    </submittedName>
</protein>
<feature type="region of interest" description="Disordered" evidence="4">
    <location>
        <begin position="291"/>
        <end position="310"/>
    </location>
</feature>
<reference evidence="5 6" key="1">
    <citation type="submission" date="2024-02" db="EMBL/GenBank/DDBJ databases">
        <authorList>
            <person name="Chen Y."/>
            <person name="Shah S."/>
            <person name="Dougan E. K."/>
            <person name="Thang M."/>
            <person name="Chan C."/>
        </authorList>
    </citation>
    <scope>NUCLEOTIDE SEQUENCE [LARGE SCALE GENOMIC DNA]</scope>
</reference>
<proteinExistence type="predicted"/>
<evidence type="ECO:0000256" key="4">
    <source>
        <dbReference type="SAM" id="MobiDB-lite"/>
    </source>
</evidence>
<evidence type="ECO:0000256" key="3">
    <source>
        <dbReference type="PROSITE-ProRule" id="PRU00023"/>
    </source>
</evidence>
<dbReference type="Proteomes" id="UP001642464">
    <property type="component" value="Unassembled WGS sequence"/>
</dbReference>
<comment type="caution">
    <text evidence="5">The sequence shown here is derived from an EMBL/GenBank/DDBJ whole genome shotgun (WGS) entry which is preliminary data.</text>
</comment>
<gene>
    <name evidence="5" type="ORF">SCF082_LOCUS13915</name>
</gene>
<evidence type="ECO:0000313" key="5">
    <source>
        <dbReference type="EMBL" id="CAK9018054.1"/>
    </source>
</evidence>
<organism evidence="5 6">
    <name type="scientific">Durusdinium trenchii</name>
    <dbReference type="NCBI Taxonomy" id="1381693"/>
    <lineage>
        <taxon>Eukaryota</taxon>
        <taxon>Sar</taxon>
        <taxon>Alveolata</taxon>
        <taxon>Dinophyceae</taxon>
        <taxon>Suessiales</taxon>
        <taxon>Symbiodiniaceae</taxon>
        <taxon>Durusdinium</taxon>
    </lineage>
</organism>
<dbReference type="PROSITE" id="PS50297">
    <property type="entry name" value="ANK_REP_REGION"/>
    <property type="match status" value="1"/>
</dbReference>
<dbReference type="PANTHER" id="PTHR24201:SF16">
    <property type="entry name" value="ANKYRIN-1-LIKE-RELATED"/>
    <property type="match status" value="1"/>
</dbReference>
<dbReference type="InterPro" id="IPR050776">
    <property type="entry name" value="Ank_Repeat/CDKN_Inhibitor"/>
</dbReference>
<dbReference type="PROSITE" id="PS50088">
    <property type="entry name" value="ANK_REPEAT"/>
    <property type="match status" value="1"/>
</dbReference>
<evidence type="ECO:0000256" key="2">
    <source>
        <dbReference type="ARBA" id="ARBA00023043"/>
    </source>
</evidence>
<name>A0ABP0JVP9_9DINO</name>
<keyword evidence="1" id="KW-0677">Repeat</keyword>
<accession>A0ABP0JVP9</accession>
<dbReference type="Pfam" id="PF12796">
    <property type="entry name" value="Ank_2"/>
    <property type="match status" value="1"/>
</dbReference>
<sequence>MVLGANAKARDKNGTTMLHAACRSGSFLMVQELLKRDLPVDAADAAGWTPLHVAAMMGPRAFALAPAGEKRGLGYGCPGLRVDFWTIENCCGRSNFEPGENCGGVCPSIDGHLSIHSTRRCCGNCKRSSEEMYDFPLPENEPDDSEEQVGDTDAELQRLQSRRLGDYRWETLRQWRDSGDARQSLGRYLSLGRLLAQGNPHAHNKRGASPLEICSDLSTREAAWMCNLLRALRNFAAKVSAAPDAALEVGCLWKALGLGGKLVTGRENMMVFTPMVEQLSKRDAMLRDRSRVQSARAERPGEVGEDPTATCEPFFVPRQPLFEDEAESVTVAVRGNVEADGGNGG</sequence>
<evidence type="ECO:0000313" key="6">
    <source>
        <dbReference type="Proteomes" id="UP001642464"/>
    </source>
</evidence>
<keyword evidence="6" id="KW-1185">Reference proteome</keyword>
<dbReference type="InterPro" id="IPR036770">
    <property type="entry name" value="Ankyrin_rpt-contain_sf"/>
</dbReference>
<dbReference type="InterPro" id="IPR002110">
    <property type="entry name" value="Ankyrin_rpt"/>
</dbReference>
<dbReference type="Gene3D" id="1.25.40.20">
    <property type="entry name" value="Ankyrin repeat-containing domain"/>
    <property type="match status" value="1"/>
</dbReference>
<dbReference type="EMBL" id="CAXAMM010008657">
    <property type="protein sequence ID" value="CAK9018054.1"/>
    <property type="molecule type" value="Genomic_DNA"/>
</dbReference>
<feature type="repeat" description="ANK" evidence="3">
    <location>
        <begin position="13"/>
        <end position="45"/>
    </location>
</feature>
<dbReference type="SUPFAM" id="SSF48403">
    <property type="entry name" value="Ankyrin repeat"/>
    <property type="match status" value="1"/>
</dbReference>